<sequence>MPEPTTTEISPREYWMSLMAEEKYEYQRLYMQKLREKAGTVLHILETSGLSVSDDIRERILGCRDPIILDAWLVEAFHVESAGELFGSGQVWTYGPTGLSRPKPQKAELAGGADS</sequence>
<proteinExistence type="predicted"/>
<comment type="caution">
    <text evidence="1">The sequence shown here is derived from an EMBL/GenBank/DDBJ whole genome shotgun (WGS) entry which is preliminary data.</text>
</comment>
<evidence type="ECO:0000313" key="1">
    <source>
        <dbReference type="EMBL" id="MFB9628075.1"/>
    </source>
</evidence>
<dbReference type="RefSeq" id="WP_344986789.1">
    <property type="nucleotide sequence ID" value="NZ_BAAAXV010000001.1"/>
</dbReference>
<gene>
    <name evidence="1" type="ORF">ACFFSA_33745</name>
</gene>
<protein>
    <submittedName>
        <fullName evidence="1">Uncharacterized protein</fullName>
    </submittedName>
</protein>
<reference evidence="1 2" key="1">
    <citation type="submission" date="2024-09" db="EMBL/GenBank/DDBJ databases">
        <authorList>
            <person name="Sun Q."/>
            <person name="Mori K."/>
        </authorList>
    </citation>
    <scope>NUCLEOTIDE SEQUENCE [LARGE SCALE GENOMIC DNA]</scope>
    <source>
        <strain evidence="1 2">JCM 3143</strain>
    </source>
</reference>
<accession>A0ABV5S8S7</accession>
<name>A0ABV5S8S7_9ACTN</name>
<evidence type="ECO:0000313" key="2">
    <source>
        <dbReference type="Proteomes" id="UP001589532"/>
    </source>
</evidence>
<organism evidence="1 2">
    <name type="scientific">Nonomuraea helvata</name>
    <dbReference type="NCBI Taxonomy" id="37484"/>
    <lineage>
        <taxon>Bacteria</taxon>
        <taxon>Bacillati</taxon>
        <taxon>Actinomycetota</taxon>
        <taxon>Actinomycetes</taxon>
        <taxon>Streptosporangiales</taxon>
        <taxon>Streptosporangiaceae</taxon>
        <taxon>Nonomuraea</taxon>
    </lineage>
</organism>
<dbReference type="EMBL" id="JBHMBW010000037">
    <property type="protein sequence ID" value="MFB9628075.1"/>
    <property type="molecule type" value="Genomic_DNA"/>
</dbReference>
<dbReference type="Proteomes" id="UP001589532">
    <property type="component" value="Unassembled WGS sequence"/>
</dbReference>
<keyword evidence="2" id="KW-1185">Reference proteome</keyword>